<dbReference type="Pfam" id="PF05331">
    <property type="entry name" value="DUF742"/>
    <property type="match status" value="1"/>
</dbReference>
<keyword evidence="3" id="KW-0804">Transcription</keyword>
<organism evidence="6 7">
    <name type="scientific">Nocardia rhizosphaerihabitans</name>
    <dbReference type="NCBI Taxonomy" id="1691570"/>
    <lineage>
        <taxon>Bacteria</taxon>
        <taxon>Bacillati</taxon>
        <taxon>Actinomycetota</taxon>
        <taxon>Actinomycetes</taxon>
        <taxon>Mycobacteriales</taxon>
        <taxon>Nocardiaceae</taxon>
        <taxon>Nocardia</taxon>
    </lineage>
</organism>
<dbReference type="InterPro" id="IPR036388">
    <property type="entry name" value="WH-like_DNA-bd_sf"/>
</dbReference>
<dbReference type="InterPro" id="IPR007995">
    <property type="entry name" value="DUF742"/>
</dbReference>
<evidence type="ECO:0000256" key="2">
    <source>
        <dbReference type="ARBA" id="ARBA00023125"/>
    </source>
</evidence>
<evidence type="ECO:0000313" key="7">
    <source>
        <dbReference type="Proteomes" id="UP000658127"/>
    </source>
</evidence>
<dbReference type="Gene3D" id="3.30.70.920">
    <property type="match status" value="1"/>
</dbReference>
<evidence type="ECO:0000313" key="6">
    <source>
        <dbReference type="EMBL" id="GGN75021.1"/>
    </source>
</evidence>
<dbReference type="SMART" id="SM00344">
    <property type="entry name" value="HTH_ASNC"/>
    <property type="match status" value="1"/>
</dbReference>
<keyword evidence="7" id="KW-1185">Reference proteome</keyword>
<dbReference type="PANTHER" id="PTHR30154:SF34">
    <property type="entry name" value="TRANSCRIPTIONAL REGULATOR AZLB"/>
    <property type="match status" value="1"/>
</dbReference>
<dbReference type="InterPro" id="IPR011991">
    <property type="entry name" value="ArsR-like_HTH"/>
</dbReference>
<dbReference type="EMBL" id="BMNE01000002">
    <property type="protein sequence ID" value="GGN75021.1"/>
    <property type="molecule type" value="Genomic_DNA"/>
</dbReference>
<evidence type="ECO:0000256" key="3">
    <source>
        <dbReference type="ARBA" id="ARBA00023163"/>
    </source>
</evidence>
<evidence type="ECO:0000259" key="4">
    <source>
        <dbReference type="Pfam" id="PF01037"/>
    </source>
</evidence>
<evidence type="ECO:0000256" key="1">
    <source>
        <dbReference type="ARBA" id="ARBA00023015"/>
    </source>
</evidence>
<gene>
    <name evidence="6" type="primary">asnC</name>
    <name evidence="6" type="ORF">GCM10011610_19040</name>
</gene>
<dbReference type="InterPro" id="IPR000485">
    <property type="entry name" value="AsnC-type_HTH_dom"/>
</dbReference>
<dbReference type="InterPro" id="IPR011008">
    <property type="entry name" value="Dimeric_a/b-barrel"/>
</dbReference>
<feature type="domain" description="Transcription regulator AsnC/Lrp ligand binding" evidence="4">
    <location>
        <begin position="68"/>
        <end position="135"/>
    </location>
</feature>
<dbReference type="Proteomes" id="UP000658127">
    <property type="component" value="Unassembled WGS sequence"/>
</dbReference>
<name>A0ABQ2K8X7_9NOCA</name>
<dbReference type="SUPFAM" id="SSF54909">
    <property type="entry name" value="Dimeric alpha+beta barrel"/>
    <property type="match status" value="1"/>
</dbReference>
<evidence type="ECO:0000259" key="5">
    <source>
        <dbReference type="Pfam" id="PF13404"/>
    </source>
</evidence>
<dbReference type="Gene3D" id="1.10.10.10">
    <property type="entry name" value="Winged helix-like DNA-binding domain superfamily/Winged helix DNA-binding domain"/>
    <property type="match status" value="1"/>
</dbReference>
<dbReference type="CDD" id="cd00090">
    <property type="entry name" value="HTH_ARSR"/>
    <property type="match status" value="1"/>
</dbReference>
<comment type="caution">
    <text evidence="6">The sequence shown here is derived from an EMBL/GenBank/DDBJ whole genome shotgun (WGS) entry which is preliminary data.</text>
</comment>
<dbReference type="Pfam" id="PF01037">
    <property type="entry name" value="AsnC_trans_reg"/>
    <property type="match status" value="1"/>
</dbReference>
<dbReference type="PANTHER" id="PTHR30154">
    <property type="entry name" value="LEUCINE-RESPONSIVE REGULATORY PROTEIN"/>
    <property type="match status" value="1"/>
</dbReference>
<dbReference type="RefSeq" id="WP_189026161.1">
    <property type="nucleotide sequence ID" value="NZ_BMNE01000002.1"/>
</dbReference>
<reference evidence="7" key="1">
    <citation type="journal article" date="2019" name="Int. J. Syst. Evol. Microbiol.">
        <title>The Global Catalogue of Microorganisms (GCM) 10K type strain sequencing project: providing services to taxonomists for standard genome sequencing and annotation.</title>
        <authorList>
            <consortium name="The Broad Institute Genomics Platform"/>
            <consortium name="The Broad Institute Genome Sequencing Center for Infectious Disease"/>
            <person name="Wu L."/>
            <person name="Ma J."/>
        </authorList>
    </citation>
    <scope>NUCLEOTIDE SEQUENCE [LARGE SCALE GENOMIC DNA]</scope>
    <source>
        <strain evidence="7">CGMCC 4.7329</strain>
    </source>
</reference>
<accession>A0ABQ2K8X7</accession>
<sequence length="336" mass="35330">MRVDELDLALITALQVAPRASWARLAGPLGVDAATLSRRWSALRESGTAWLTCYPGSGFAAVGVLAFVQVDCEPSELAAVAAALAALPAVVSVELVAGAHPLLLTVGSASAALFTEQLLAFGRVPGVRGLRTHPVRRLHREGSRWRFDALSPGQQRELAVATAPGADEPAPLSAEERALILALGADGRRTVAALAAELDRPEATVRRLLGKLLDGGRAVLRCEAALPVTGWRATATLWLNTPAAERVPVMEAIEGLRDTRLCAATVTDADAIAVTCFRGLDGLADYEARLGAVAPGLRVVDRAVTLRWVKRMGRLLGEDGRATGSVPMDVWAPAPT</sequence>
<feature type="domain" description="HTH asnC-type" evidence="5">
    <location>
        <begin position="4"/>
        <end position="44"/>
    </location>
</feature>
<dbReference type="SUPFAM" id="SSF46785">
    <property type="entry name" value="Winged helix' DNA-binding domain"/>
    <property type="match status" value="1"/>
</dbReference>
<keyword evidence="2" id="KW-0238">DNA-binding</keyword>
<keyword evidence="1" id="KW-0805">Transcription regulation</keyword>
<protein>
    <submittedName>
        <fullName evidence="6">AsnC family transcriptional regulator</fullName>
    </submittedName>
</protein>
<dbReference type="InterPro" id="IPR036390">
    <property type="entry name" value="WH_DNA-bd_sf"/>
</dbReference>
<dbReference type="Pfam" id="PF13404">
    <property type="entry name" value="HTH_AsnC-type"/>
    <property type="match status" value="1"/>
</dbReference>
<dbReference type="InterPro" id="IPR019888">
    <property type="entry name" value="Tscrpt_reg_AsnC-like"/>
</dbReference>
<proteinExistence type="predicted"/>
<dbReference type="InterPro" id="IPR019887">
    <property type="entry name" value="Tscrpt_reg_AsnC/Lrp_C"/>
</dbReference>